<organism evidence="3 4">
    <name type="scientific">Methylobacterium dankookense</name>
    <dbReference type="NCBI Taxonomy" id="560405"/>
    <lineage>
        <taxon>Bacteria</taxon>
        <taxon>Pseudomonadati</taxon>
        <taxon>Pseudomonadota</taxon>
        <taxon>Alphaproteobacteria</taxon>
        <taxon>Hyphomicrobiales</taxon>
        <taxon>Methylobacteriaceae</taxon>
        <taxon>Methylobacterium</taxon>
    </lineage>
</organism>
<sequence>MRCVPLLRQALILLGTVVGLAPSLPTPAEAVVCAGGVYRAGCVGPRGGVAVRRGVYGPRRVVVRGGHYRPRTVVYRRGYRRW</sequence>
<dbReference type="EMBL" id="BPQI01000076">
    <property type="protein sequence ID" value="GJD56850.1"/>
    <property type="molecule type" value="Genomic_DNA"/>
</dbReference>
<dbReference type="Proteomes" id="UP001055303">
    <property type="component" value="Unassembled WGS sequence"/>
</dbReference>
<name>A0A564FSL9_9HYPH</name>
<evidence type="ECO:0000256" key="1">
    <source>
        <dbReference type="SAM" id="SignalP"/>
    </source>
</evidence>
<proteinExistence type="predicted"/>
<dbReference type="AlphaFoldDB" id="A0A564FSL9"/>
<protein>
    <submittedName>
        <fullName evidence="3">Uncharacterized protein</fullName>
    </submittedName>
</protein>
<evidence type="ECO:0000313" key="3">
    <source>
        <dbReference type="EMBL" id="VUF10746.1"/>
    </source>
</evidence>
<dbReference type="Proteomes" id="UP000401717">
    <property type="component" value="Unassembled WGS sequence"/>
</dbReference>
<keyword evidence="1" id="KW-0732">Signal</keyword>
<feature type="signal peptide" evidence="1">
    <location>
        <begin position="1"/>
        <end position="30"/>
    </location>
</feature>
<gene>
    <name evidence="2" type="ORF">IFDJLNFL_2747</name>
    <name evidence="3" type="ORF">MTDSW087_00418</name>
</gene>
<dbReference type="EMBL" id="CABFVH010000001">
    <property type="protein sequence ID" value="VUF10746.1"/>
    <property type="molecule type" value="Genomic_DNA"/>
</dbReference>
<evidence type="ECO:0000313" key="5">
    <source>
        <dbReference type="Proteomes" id="UP001055303"/>
    </source>
</evidence>
<reference evidence="2" key="3">
    <citation type="submission" date="2021-08" db="EMBL/GenBank/DDBJ databases">
        <authorList>
            <person name="Tani A."/>
            <person name="Ola A."/>
            <person name="Ogura Y."/>
            <person name="Katsura K."/>
            <person name="Hayashi T."/>
        </authorList>
    </citation>
    <scope>NUCLEOTIDE SEQUENCE</scope>
    <source>
        <strain evidence="2">DSM 22415</strain>
    </source>
</reference>
<keyword evidence="5" id="KW-1185">Reference proteome</keyword>
<evidence type="ECO:0000313" key="4">
    <source>
        <dbReference type="Proteomes" id="UP000401717"/>
    </source>
</evidence>
<feature type="chain" id="PRO_5021905082" evidence="1">
    <location>
        <begin position="31"/>
        <end position="82"/>
    </location>
</feature>
<accession>A0A564FSL9</accession>
<reference evidence="3 4" key="1">
    <citation type="submission" date="2019-06" db="EMBL/GenBank/DDBJ databases">
        <authorList>
            <person name="Rodrigo-Torres L."/>
            <person name="Arahal R. D."/>
            <person name="Lucena T."/>
        </authorList>
    </citation>
    <scope>NUCLEOTIDE SEQUENCE [LARGE SCALE GENOMIC DNA]</scope>
    <source>
        <strain evidence="3 4">SW08-7</strain>
    </source>
</reference>
<dbReference type="RefSeq" id="WP_238179094.1">
    <property type="nucleotide sequence ID" value="NZ_BPQI01000076.1"/>
</dbReference>
<evidence type="ECO:0000313" key="2">
    <source>
        <dbReference type="EMBL" id="GJD56850.1"/>
    </source>
</evidence>
<reference evidence="2" key="2">
    <citation type="journal article" date="2021" name="Front. Microbiol.">
        <title>Comprehensive Comparative Genomics and Phenotyping of Methylobacterium Species.</title>
        <authorList>
            <person name="Alessa O."/>
            <person name="Ogura Y."/>
            <person name="Fujitani Y."/>
            <person name="Takami H."/>
            <person name="Hayashi T."/>
            <person name="Sahin N."/>
            <person name="Tani A."/>
        </authorList>
    </citation>
    <scope>NUCLEOTIDE SEQUENCE</scope>
    <source>
        <strain evidence="2">DSM 22415</strain>
    </source>
</reference>